<dbReference type="NCBIfam" id="TIGR02228">
    <property type="entry name" value="sigpep_I_arch"/>
    <property type="match status" value="1"/>
</dbReference>
<keyword evidence="8" id="KW-1185">Reference proteome</keyword>
<reference evidence="7 8" key="1">
    <citation type="journal article" date="2019" name="Int. J. Syst. Evol. Microbiol.">
        <title>Faecalibacillus intestinalis gen. nov., sp. nov. and Faecalibacillus faecis sp. nov., isolated from human faeces.</title>
        <authorList>
            <person name="Seo B."/>
            <person name="Jeon K."/>
            <person name="Baek I."/>
            <person name="Lee Y.M."/>
            <person name="Baek K."/>
            <person name="Ko G."/>
        </authorList>
    </citation>
    <scope>NUCLEOTIDE SEQUENCE [LARGE SCALE GENOMIC DNA]</scope>
    <source>
        <strain evidence="7 8">SNUG30099</strain>
    </source>
</reference>
<dbReference type="InterPro" id="IPR036286">
    <property type="entry name" value="LexA/Signal_pep-like_sf"/>
</dbReference>
<keyword evidence="2 6" id="KW-0812">Transmembrane</keyword>
<dbReference type="InterPro" id="IPR001733">
    <property type="entry name" value="Peptidase_S26B"/>
</dbReference>
<dbReference type="CDD" id="cd06530">
    <property type="entry name" value="S26_SPase_I"/>
    <property type="match status" value="1"/>
</dbReference>
<dbReference type="SUPFAM" id="SSF51306">
    <property type="entry name" value="LexA/Signal peptidase"/>
    <property type="match status" value="1"/>
</dbReference>
<dbReference type="Gene3D" id="2.10.109.10">
    <property type="entry name" value="Umud Fragment, subunit A"/>
    <property type="match status" value="1"/>
</dbReference>
<dbReference type="AlphaFoldDB" id="A0A2T3FSG2"/>
<evidence type="ECO:0000256" key="6">
    <source>
        <dbReference type="SAM" id="Phobius"/>
    </source>
</evidence>
<evidence type="ECO:0000256" key="3">
    <source>
        <dbReference type="ARBA" id="ARBA00022989"/>
    </source>
</evidence>
<name>A0A2T3FSG2_9FIRM</name>
<dbReference type="InterPro" id="IPR019533">
    <property type="entry name" value="Peptidase_S26"/>
</dbReference>
<dbReference type="PROSITE" id="PS51257">
    <property type="entry name" value="PROKAR_LIPOPROTEIN"/>
    <property type="match status" value="1"/>
</dbReference>
<keyword evidence="3 6" id="KW-1133">Transmembrane helix</keyword>
<evidence type="ECO:0000256" key="4">
    <source>
        <dbReference type="ARBA" id="ARBA00023136"/>
    </source>
</evidence>
<protein>
    <recommendedName>
        <fullName evidence="5">Signal peptidase I</fullName>
        <ecNumber evidence="5">3.4.21.89</ecNumber>
    </recommendedName>
</protein>
<keyword evidence="4 6" id="KW-0472">Membrane</keyword>
<evidence type="ECO:0000256" key="2">
    <source>
        <dbReference type="ARBA" id="ARBA00022692"/>
    </source>
</evidence>
<proteinExistence type="predicted"/>
<feature type="transmembrane region" description="Helical" evidence="6">
    <location>
        <begin position="121"/>
        <end position="140"/>
    </location>
</feature>
<feature type="transmembrane region" description="Helical" evidence="6">
    <location>
        <begin position="39"/>
        <end position="61"/>
    </location>
</feature>
<sequence>MSQKKKNPVATVCSLLGTILLIVLILGCIPLTVPKAFGYNIYTVISGSMEPAIPVGSLVYVKYQEPETIQKKDVIAFYGAKDASSIVTHRVVTNKKLSGEFITKGDANQTKDMNSVNYNNYMGKVVLSIPIIGGIAQSLTTASGKIALFCLIAFILLLEILGSLLHKVEFKK</sequence>
<dbReference type="PANTHER" id="PTHR10806">
    <property type="entry name" value="SIGNAL PEPTIDASE COMPLEX CATALYTIC SUBUNIT SEC11"/>
    <property type="match status" value="1"/>
</dbReference>
<comment type="subcellular location">
    <subcellularLocation>
        <location evidence="1">Membrane</location>
    </subcellularLocation>
</comment>
<accession>A0A2T3FSG2</accession>
<dbReference type="GO" id="GO:0016020">
    <property type="term" value="C:membrane"/>
    <property type="evidence" value="ECO:0007669"/>
    <property type="project" value="UniProtKB-SubCell"/>
</dbReference>
<evidence type="ECO:0000256" key="1">
    <source>
        <dbReference type="ARBA" id="ARBA00004370"/>
    </source>
</evidence>
<dbReference type="RefSeq" id="WP_107030448.1">
    <property type="nucleotide sequence ID" value="NZ_JBGKRQ010000009.1"/>
</dbReference>
<evidence type="ECO:0000313" key="7">
    <source>
        <dbReference type="EMBL" id="PST38225.1"/>
    </source>
</evidence>
<dbReference type="GO" id="GO:0004252">
    <property type="term" value="F:serine-type endopeptidase activity"/>
    <property type="evidence" value="ECO:0007669"/>
    <property type="project" value="UniProtKB-UniRule"/>
</dbReference>
<comment type="caution">
    <text evidence="7">The sequence shown here is derived from an EMBL/GenBank/DDBJ whole genome shotgun (WGS) entry which is preliminary data.</text>
</comment>
<feature type="transmembrane region" description="Helical" evidence="6">
    <location>
        <begin position="146"/>
        <end position="165"/>
    </location>
</feature>
<dbReference type="PANTHER" id="PTHR10806:SF6">
    <property type="entry name" value="SIGNAL PEPTIDASE COMPLEX CATALYTIC SUBUNIT SEC11"/>
    <property type="match status" value="1"/>
</dbReference>
<feature type="transmembrane region" description="Helical" evidence="6">
    <location>
        <begin position="12"/>
        <end position="33"/>
    </location>
</feature>
<dbReference type="GO" id="GO:0009003">
    <property type="term" value="F:signal peptidase activity"/>
    <property type="evidence" value="ECO:0007669"/>
    <property type="project" value="UniProtKB-EC"/>
</dbReference>
<organism evidence="7 8">
    <name type="scientific">Faecalibacillus intestinalis</name>
    <dbReference type="NCBI Taxonomy" id="1982626"/>
    <lineage>
        <taxon>Bacteria</taxon>
        <taxon>Bacillati</taxon>
        <taxon>Bacillota</taxon>
        <taxon>Erysipelotrichia</taxon>
        <taxon>Erysipelotrichales</taxon>
        <taxon>Coprobacillaceae</taxon>
        <taxon>Faecalibacillus</taxon>
    </lineage>
</organism>
<dbReference type="Proteomes" id="UP000240974">
    <property type="component" value="Unassembled WGS sequence"/>
</dbReference>
<dbReference type="GO" id="GO:0006465">
    <property type="term" value="P:signal peptide processing"/>
    <property type="evidence" value="ECO:0007669"/>
    <property type="project" value="UniProtKB-UniRule"/>
</dbReference>
<evidence type="ECO:0000313" key="8">
    <source>
        <dbReference type="Proteomes" id="UP000240974"/>
    </source>
</evidence>
<dbReference type="EMBL" id="PYLQ01000021">
    <property type="protein sequence ID" value="PST38225.1"/>
    <property type="molecule type" value="Genomic_DNA"/>
</dbReference>
<dbReference type="EC" id="3.4.21.89" evidence="5"/>
<dbReference type="PRINTS" id="PR00728">
    <property type="entry name" value="SIGNALPTASE"/>
</dbReference>
<gene>
    <name evidence="7" type="ORF">C7U54_11935</name>
</gene>
<evidence type="ECO:0000256" key="5">
    <source>
        <dbReference type="NCBIfam" id="TIGR02228"/>
    </source>
</evidence>